<evidence type="ECO:0000313" key="2">
    <source>
        <dbReference type="Proteomes" id="UP000293952"/>
    </source>
</evidence>
<keyword evidence="2" id="KW-1185">Reference proteome</keyword>
<gene>
    <name evidence="1" type="ORF">ERX46_11895</name>
</gene>
<proteinExistence type="predicted"/>
<dbReference type="AlphaFoldDB" id="A0A4Q4KIX4"/>
<dbReference type="Proteomes" id="UP000293952">
    <property type="component" value="Unassembled WGS sequence"/>
</dbReference>
<protein>
    <submittedName>
        <fullName evidence="1">Uncharacterized protein</fullName>
    </submittedName>
</protein>
<organism evidence="1 2">
    <name type="scientific">Brumimicrobium glaciale</name>
    <dbReference type="NCBI Taxonomy" id="200475"/>
    <lineage>
        <taxon>Bacteria</taxon>
        <taxon>Pseudomonadati</taxon>
        <taxon>Bacteroidota</taxon>
        <taxon>Flavobacteriia</taxon>
        <taxon>Flavobacteriales</taxon>
        <taxon>Crocinitomicaceae</taxon>
        <taxon>Brumimicrobium</taxon>
    </lineage>
</organism>
<name>A0A4Q4KIX4_9FLAO</name>
<sequence length="161" mass="18745">MGLFNRNKKDDMKGTRQKATKVEIKPFEYHPKIILAWAKGIEGHSELLNYLLENGYKELVMAAHAIRLKEKARTWLMKNGYPHVMAMINAAEGNQQALRWLQVNNFTLFYNMAIAIDGDAEGFKWINQNSTQEYFFLTRIITDVKDEIEEGHNDVHKRSTE</sequence>
<comment type="caution">
    <text evidence="1">The sequence shown here is derived from an EMBL/GenBank/DDBJ whole genome shotgun (WGS) entry which is preliminary data.</text>
</comment>
<reference evidence="1 2" key="1">
    <citation type="submission" date="2019-02" db="EMBL/GenBank/DDBJ databases">
        <title>Genome sequence of the sea-ice species Brumimicrobium glaciale.</title>
        <authorList>
            <person name="Bowman J.P."/>
        </authorList>
    </citation>
    <scope>NUCLEOTIDE SEQUENCE [LARGE SCALE GENOMIC DNA]</scope>
    <source>
        <strain evidence="1 2">IC156</strain>
    </source>
</reference>
<dbReference type="EMBL" id="SETE01000005">
    <property type="protein sequence ID" value="RYM32760.1"/>
    <property type="molecule type" value="Genomic_DNA"/>
</dbReference>
<accession>A0A4Q4KIX4</accession>
<dbReference type="RefSeq" id="WP_130094098.1">
    <property type="nucleotide sequence ID" value="NZ_SETE01000005.1"/>
</dbReference>
<dbReference type="OrthoDB" id="1467664at2"/>
<evidence type="ECO:0000313" key="1">
    <source>
        <dbReference type="EMBL" id="RYM32760.1"/>
    </source>
</evidence>